<dbReference type="Pfam" id="PF18557">
    <property type="entry name" value="NepR"/>
    <property type="match status" value="1"/>
</dbReference>
<gene>
    <name evidence="2" type="ORF">GRI40_06950</name>
</gene>
<evidence type="ECO:0000313" key="3">
    <source>
        <dbReference type="Proteomes" id="UP000439522"/>
    </source>
</evidence>
<dbReference type="InterPro" id="IPR041649">
    <property type="entry name" value="NepR"/>
</dbReference>
<dbReference type="EMBL" id="WTZA01000001">
    <property type="protein sequence ID" value="MXO74958.1"/>
    <property type="molecule type" value="Genomic_DNA"/>
</dbReference>
<evidence type="ECO:0000313" key="2">
    <source>
        <dbReference type="EMBL" id="MXO74958.1"/>
    </source>
</evidence>
<comment type="caution">
    <text evidence="2">The sequence shown here is derived from an EMBL/GenBank/DDBJ whole genome shotgun (WGS) entry which is preliminary data.</text>
</comment>
<organism evidence="2 3">
    <name type="scientific">Tsuneonella aeria</name>
    <dbReference type="NCBI Taxonomy" id="1837929"/>
    <lineage>
        <taxon>Bacteria</taxon>
        <taxon>Pseudomonadati</taxon>
        <taxon>Pseudomonadota</taxon>
        <taxon>Alphaproteobacteria</taxon>
        <taxon>Sphingomonadales</taxon>
        <taxon>Erythrobacteraceae</taxon>
        <taxon>Tsuneonella</taxon>
    </lineage>
</organism>
<protein>
    <recommendedName>
        <fullName evidence="1">Anti-sigma factor NepR domain-containing protein</fullName>
    </recommendedName>
</protein>
<proteinExistence type="predicted"/>
<name>A0A6I4TEW7_9SPHN</name>
<dbReference type="Proteomes" id="UP000439522">
    <property type="component" value="Unassembled WGS sequence"/>
</dbReference>
<evidence type="ECO:0000259" key="1">
    <source>
        <dbReference type="Pfam" id="PF18557"/>
    </source>
</evidence>
<keyword evidence="3" id="KW-1185">Reference proteome</keyword>
<sequence length="43" mass="4729">MKKSKPAGKPGWANGLRQIYDSVVDEPLPDSFTDLLAKLDRGN</sequence>
<reference evidence="2 3" key="1">
    <citation type="submission" date="2019-12" db="EMBL/GenBank/DDBJ databases">
        <title>Genomic-based taxomic classification of the family Erythrobacteraceae.</title>
        <authorList>
            <person name="Xu L."/>
        </authorList>
    </citation>
    <scope>NUCLEOTIDE SEQUENCE [LARGE SCALE GENOMIC DNA]</scope>
    <source>
        <strain evidence="2 3">100921-2</strain>
    </source>
</reference>
<feature type="domain" description="Anti-sigma factor NepR" evidence="1">
    <location>
        <begin position="10"/>
        <end position="41"/>
    </location>
</feature>
<accession>A0A6I4TEW7</accession>
<dbReference type="AlphaFoldDB" id="A0A6I4TEW7"/>
<dbReference type="OrthoDB" id="7510396at2"/>